<feature type="signal peptide" evidence="2">
    <location>
        <begin position="1"/>
        <end position="21"/>
    </location>
</feature>
<dbReference type="SUPFAM" id="SSF53474">
    <property type="entry name" value="alpha/beta-Hydrolases"/>
    <property type="match status" value="1"/>
</dbReference>
<feature type="domain" description="Dienelactone hydrolase" evidence="3">
    <location>
        <begin position="49"/>
        <end position="196"/>
    </location>
</feature>
<keyword evidence="4" id="KW-0378">Hydrolase</keyword>
<dbReference type="PANTHER" id="PTHR22946">
    <property type="entry name" value="DIENELACTONE HYDROLASE DOMAIN-CONTAINING PROTEIN-RELATED"/>
    <property type="match status" value="1"/>
</dbReference>
<dbReference type="InterPro" id="IPR050261">
    <property type="entry name" value="FrsA_esterase"/>
</dbReference>
<dbReference type="Pfam" id="PF01738">
    <property type="entry name" value="DLH"/>
    <property type="match status" value="1"/>
</dbReference>
<dbReference type="Gene3D" id="3.40.50.1820">
    <property type="entry name" value="alpha/beta hydrolase"/>
    <property type="match status" value="1"/>
</dbReference>
<gene>
    <name evidence="4" type="ORF">ACFY35_43895</name>
</gene>
<comment type="similarity">
    <text evidence="1">Belongs to the AB hydrolase superfamily.</text>
</comment>
<proteinExistence type="inferred from homology"/>
<comment type="caution">
    <text evidence="4">The sequence shown here is derived from an EMBL/GenBank/DDBJ whole genome shotgun (WGS) entry which is preliminary data.</text>
</comment>
<dbReference type="EMBL" id="JBIAZU010000008">
    <property type="protein sequence ID" value="MFF5296423.1"/>
    <property type="molecule type" value="Genomic_DNA"/>
</dbReference>
<evidence type="ECO:0000313" key="4">
    <source>
        <dbReference type="EMBL" id="MFF5296423.1"/>
    </source>
</evidence>
<dbReference type="GO" id="GO:0016787">
    <property type="term" value="F:hydrolase activity"/>
    <property type="evidence" value="ECO:0007669"/>
    <property type="project" value="UniProtKB-KW"/>
</dbReference>
<dbReference type="PROSITE" id="PS51257">
    <property type="entry name" value="PROKAR_LIPOPROTEIN"/>
    <property type="match status" value="1"/>
</dbReference>
<protein>
    <submittedName>
        <fullName evidence="4">Alpha/beta hydrolase family protein</fullName>
    </submittedName>
</protein>
<feature type="chain" id="PRO_5046127074" evidence="2">
    <location>
        <begin position="22"/>
        <end position="252"/>
    </location>
</feature>
<evidence type="ECO:0000259" key="3">
    <source>
        <dbReference type="Pfam" id="PF01738"/>
    </source>
</evidence>
<evidence type="ECO:0000256" key="2">
    <source>
        <dbReference type="SAM" id="SignalP"/>
    </source>
</evidence>
<keyword evidence="2" id="KW-0732">Signal</keyword>
<reference evidence="4 5" key="1">
    <citation type="submission" date="2024-10" db="EMBL/GenBank/DDBJ databases">
        <title>The Natural Products Discovery Center: Release of the First 8490 Sequenced Strains for Exploring Actinobacteria Biosynthetic Diversity.</title>
        <authorList>
            <person name="Kalkreuter E."/>
            <person name="Kautsar S.A."/>
            <person name="Yang D."/>
            <person name="Bader C.D."/>
            <person name="Teijaro C.N."/>
            <person name="Fluegel L."/>
            <person name="Davis C.M."/>
            <person name="Simpson J.R."/>
            <person name="Lauterbach L."/>
            <person name="Steele A.D."/>
            <person name="Gui C."/>
            <person name="Meng S."/>
            <person name="Li G."/>
            <person name="Viehrig K."/>
            <person name="Ye F."/>
            <person name="Su P."/>
            <person name="Kiefer A.F."/>
            <person name="Nichols A."/>
            <person name="Cepeda A.J."/>
            <person name="Yan W."/>
            <person name="Fan B."/>
            <person name="Jiang Y."/>
            <person name="Adhikari A."/>
            <person name="Zheng C.-J."/>
            <person name="Schuster L."/>
            <person name="Cowan T.M."/>
            <person name="Smanski M.J."/>
            <person name="Chevrette M.G."/>
            <person name="De Carvalho L.P.S."/>
            <person name="Shen B."/>
        </authorList>
    </citation>
    <scope>NUCLEOTIDE SEQUENCE [LARGE SCALE GENOMIC DNA]</scope>
    <source>
        <strain evidence="4 5">NPDC000087</strain>
    </source>
</reference>
<organism evidence="4 5">
    <name type="scientific">Paractinoplanes globisporus</name>
    <dbReference type="NCBI Taxonomy" id="113565"/>
    <lineage>
        <taxon>Bacteria</taxon>
        <taxon>Bacillati</taxon>
        <taxon>Actinomycetota</taxon>
        <taxon>Actinomycetes</taxon>
        <taxon>Micromonosporales</taxon>
        <taxon>Micromonosporaceae</taxon>
        <taxon>Paractinoplanes</taxon>
    </lineage>
</organism>
<sequence>MRRVGAVVMLLALLSACGAPARTASSVSRAASPRVRVLHFARGADRPLETTVWSPADGGRHPVVLFSHGLGGLPSQFAPIAATWVAAGFVVVAPAYPHTNGKTKVNSADVRRQPADAEFVLRSLRGDPSVDLGHVAAIGFSAGGTTTLGLLHPGHWSGLVAAVSIAGRRPSSAFGGKPVPVLFVHGDQDPTVPLAAGRAAYKALPWPKTFVTVPGGHHGDYLNPGNPEYPRISQTIRAFLLRTFTQSGAGGH</sequence>
<keyword evidence="5" id="KW-1185">Reference proteome</keyword>
<name>A0ABW6WTX5_9ACTN</name>
<evidence type="ECO:0000256" key="1">
    <source>
        <dbReference type="ARBA" id="ARBA00008645"/>
    </source>
</evidence>
<accession>A0ABW6WTX5</accession>
<dbReference type="Proteomes" id="UP001602245">
    <property type="component" value="Unassembled WGS sequence"/>
</dbReference>
<dbReference type="RefSeq" id="WP_020517193.1">
    <property type="nucleotide sequence ID" value="NZ_JBIAZU010000008.1"/>
</dbReference>
<dbReference type="InterPro" id="IPR002925">
    <property type="entry name" value="Dienelactn_hydro"/>
</dbReference>
<evidence type="ECO:0000313" key="5">
    <source>
        <dbReference type="Proteomes" id="UP001602245"/>
    </source>
</evidence>
<dbReference type="InterPro" id="IPR029058">
    <property type="entry name" value="AB_hydrolase_fold"/>
</dbReference>